<protein>
    <submittedName>
        <fullName evidence="3">Uncharacterized protein (TIGR00369 family)</fullName>
    </submittedName>
</protein>
<dbReference type="InterPro" id="IPR029069">
    <property type="entry name" value="HotDog_dom_sf"/>
</dbReference>
<comment type="caution">
    <text evidence="3">The sequence shown here is derived from an EMBL/GenBank/DDBJ whole genome shotgun (WGS) entry which is preliminary data.</text>
</comment>
<name>A0A420WFN3_9PROT</name>
<dbReference type="Proteomes" id="UP000282211">
    <property type="component" value="Unassembled WGS sequence"/>
</dbReference>
<dbReference type="AlphaFoldDB" id="A0A420WFN3"/>
<evidence type="ECO:0000259" key="2">
    <source>
        <dbReference type="Pfam" id="PF03061"/>
    </source>
</evidence>
<dbReference type="InterPro" id="IPR003736">
    <property type="entry name" value="PAAI_dom"/>
</dbReference>
<sequence length="152" mass="16180">MSDKFLERLWEMAPGFITGTPHAQKLGMKFVAVDKGRATMSLPYNPEIVGDKKNAVIHGGAVTTLLDQASGLAAVAGFDTLGATATLSLRIDYMRAATPEKTIIAEAHCYKATKHVAFIRAVAHQGDENDPVATSQACFMATGPRVTAEDMA</sequence>
<dbReference type="PANTHER" id="PTHR43240">
    <property type="entry name" value="1,4-DIHYDROXY-2-NAPHTHOYL-COA THIOESTERASE 1"/>
    <property type="match status" value="1"/>
</dbReference>
<evidence type="ECO:0000313" key="3">
    <source>
        <dbReference type="EMBL" id="RKQ69776.1"/>
    </source>
</evidence>
<keyword evidence="4" id="KW-1185">Reference proteome</keyword>
<dbReference type="EMBL" id="RBII01000002">
    <property type="protein sequence ID" value="RKQ69776.1"/>
    <property type="molecule type" value="Genomic_DNA"/>
</dbReference>
<dbReference type="RefSeq" id="WP_121102773.1">
    <property type="nucleotide sequence ID" value="NZ_RBII01000002.1"/>
</dbReference>
<dbReference type="OrthoDB" id="9813158at2"/>
<gene>
    <name evidence="3" type="ORF">DES40_2585</name>
</gene>
<dbReference type="InterPro" id="IPR006683">
    <property type="entry name" value="Thioestr_dom"/>
</dbReference>
<evidence type="ECO:0000313" key="4">
    <source>
        <dbReference type="Proteomes" id="UP000282211"/>
    </source>
</evidence>
<feature type="domain" description="Thioesterase" evidence="2">
    <location>
        <begin position="56"/>
        <end position="129"/>
    </location>
</feature>
<dbReference type="Pfam" id="PF03061">
    <property type="entry name" value="4HBT"/>
    <property type="match status" value="1"/>
</dbReference>
<proteinExistence type="predicted"/>
<dbReference type="GO" id="GO:0061522">
    <property type="term" value="F:1,4-dihydroxy-2-naphthoyl-CoA thioesterase activity"/>
    <property type="evidence" value="ECO:0007669"/>
    <property type="project" value="TreeGrafter"/>
</dbReference>
<reference evidence="3 4" key="1">
    <citation type="submission" date="2018-10" db="EMBL/GenBank/DDBJ databases">
        <title>Genomic Encyclopedia of Type Strains, Phase IV (KMG-IV): sequencing the most valuable type-strain genomes for metagenomic binning, comparative biology and taxonomic classification.</title>
        <authorList>
            <person name="Goeker M."/>
        </authorList>
    </citation>
    <scope>NUCLEOTIDE SEQUENCE [LARGE SCALE GENOMIC DNA]</scope>
    <source>
        <strain evidence="3 4">DSM 22008</strain>
    </source>
</reference>
<dbReference type="NCBIfam" id="TIGR00369">
    <property type="entry name" value="unchar_dom_1"/>
    <property type="match status" value="1"/>
</dbReference>
<accession>A0A420WFN3</accession>
<evidence type="ECO:0000256" key="1">
    <source>
        <dbReference type="ARBA" id="ARBA00022801"/>
    </source>
</evidence>
<organism evidence="3 4">
    <name type="scientific">Litorimonas taeanensis</name>
    <dbReference type="NCBI Taxonomy" id="568099"/>
    <lineage>
        <taxon>Bacteria</taxon>
        <taxon>Pseudomonadati</taxon>
        <taxon>Pseudomonadota</taxon>
        <taxon>Alphaproteobacteria</taxon>
        <taxon>Maricaulales</taxon>
        <taxon>Robiginitomaculaceae</taxon>
    </lineage>
</organism>
<dbReference type="PANTHER" id="PTHR43240:SF7">
    <property type="entry name" value="BLR7284 PROTEIN"/>
    <property type="match status" value="1"/>
</dbReference>
<dbReference type="Gene3D" id="3.10.129.10">
    <property type="entry name" value="Hotdog Thioesterase"/>
    <property type="match status" value="1"/>
</dbReference>
<dbReference type="InParanoid" id="A0A420WFN3"/>
<keyword evidence="1" id="KW-0378">Hydrolase</keyword>
<dbReference type="CDD" id="cd03443">
    <property type="entry name" value="PaaI_thioesterase"/>
    <property type="match status" value="1"/>
</dbReference>
<dbReference type="GO" id="GO:0005829">
    <property type="term" value="C:cytosol"/>
    <property type="evidence" value="ECO:0007669"/>
    <property type="project" value="TreeGrafter"/>
</dbReference>
<dbReference type="FunCoup" id="A0A420WFN3">
    <property type="interactions" value="9"/>
</dbReference>
<dbReference type="SUPFAM" id="SSF54637">
    <property type="entry name" value="Thioesterase/thiol ester dehydrase-isomerase"/>
    <property type="match status" value="1"/>
</dbReference>